<evidence type="ECO:0000256" key="4">
    <source>
        <dbReference type="ARBA" id="ARBA00022833"/>
    </source>
</evidence>
<dbReference type="GO" id="GO:0008270">
    <property type="term" value="F:zinc ion binding"/>
    <property type="evidence" value="ECO:0007669"/>
    <property type="project" value="InterPro"/>
</dbReference>
<dbReference type="PANTHER" id="PTHR30096:SF0">
    <property type="entry name" value="4,5-DOPA DIOXYGENASE EXTRADIOL-LIKE PROTEIN"/>
    <property type="match status" value="1"/>
</dbReference>
<dbReference type="Proteomes" id="UP000605148">
    <property type="component" value="Unassembled WGS sequence"/>
</dbReference>
<dbReference type="RefSeq" id="WP_150494729.1">
    <property type="nucleotide sequence ID" value="NZ_BMFA01000002.1"/>
</dbReference>
<proteinExistence type="inferred from homology"/>
<comment type="similarity">
    <text evidence="2">Belongs to the DODA-type extradiol aromatic ring-opening dioxygenase family.</text>
</comment>
<dbReference type="CDD" id="cd07363">
    <property type="entry name" value="45_DOPA_Dioxygenase"/>
    <property type="match status" value="1"/>
</dbReference>
<gene>
    <name evidence="7" type="ORF">GCM10011316_11060</name>
</gene>
<name>A0A916TDE7_9HYPH</name>
<sequence>MTDAARSLPPLFLAHGAPSLAVDDTPAHRFLRSLGSMRSRVNGLVILSPHWETGTLRMSAPGPLRTIHDFRGFSKELYAIEYPATADPGLVDAVRSRLNAAGYDAAEDPDWGLDHGAWVPLSLAFPDPGCPVVALSLPAGSTPETMYELGLTLAPLADQGVLLIGSGSTTHNLRQLLPQGSAVADWVADFDSWLDTGLQQGDIGYFADLAAAPGFRMAHPTEEHLLPLFFAFGAGGAGAKPDILHRSYEYGTLSMTYYRFAA</sequence>
<evidence type="ECO:0000259" key="6">
    <source>
        <dbReference type="Pfam" id="PF02900"/>
    </source>
</evidence>
<comment type="cofactor">
    <cofactor evidence="1">
        <name>Zn(2+)</name>
        <dbReference type="ChEBI" id="CHEBI:29105"/>
    </cofactor>
</comment>
<dbReference type="Gene3D" id="3.40.830.10">
    <property type="entry name" value="LigB-like"/>
    <property type="match status" value="1"/>
</dbReference>
<dbReference type="GO" id="GO:0008198">
    <property type="term" value="F:ferrous iron binding"/>
    <property type="evidence" value="ECO:0007669"/>
    <property type="project" value="InterPro"/>
</dbReference>
<evidence type="ECO:0000256" key="3">
    <source>
        <dbReference type="ARBA" id="ARBA00022723"/>
    </source>
</evidence>
<dbReference type="Pfam" id="PF02900">
    <property type="entry name" value="LigB"/>
    <property type="match status" value="1"/>
</dbReference>
<reference evidence="7" key="1">
    <citation type="journal article" date="2014" name="Int. J. Syst. Evol. Microbiol.">
        <title>Complete genome sequence of Corynebacterium casei LMG S-19264T (=DSM 44701T), isolated from a smear-ripened cheese.</title>
        <authorList>
            <consortium name="US DOE Joint Genome Institute (JGI-PGF)"/>
            <person name="Walter F."/>
            <person name="Albersmeier A."/>
            <person name="Kalinowski J."/>
            <person name="Ruckert C."/>
        </authorList>
    </citation>
    <scope>NUCLEOTIDE SEQUENCE</scope>
    <source>
        <strain evidence="7">CGMCC 1.12426</strain>
    </source>
</reference>
<dbReference type="EMBL" id="BMFA01000002">
    <property type="protein sequence ID" value="GGB40800.1"/>
    <property type="molecule type" value="Genomic_DNA"/>
</dbReference>
<dbReference type="OrthoDB" id="9790889at2"/>
<dbReference type="PANTHER" id="PTHR30096">
    <property type="entry name" value="4,5-DOPA DIOXYGENASE EXTRADIOL-LIKE PROTEIN"/>
    <property type="match status" value="1"/>
</dbReference>
<keyword evidence="5" id="KW-0560">Oxidoreductase</keyword>
<dbReference type="AlphaFoldDB" id="A0A916TDE7"/>
<evidence type="ECO:0000256" key="2">
    <source>
        <dbReference type="ARBA" id="ARBA00007581"/>
    </source>
</evidence>
<comment type="caution">
    <text evidence="7">The sequence shown here is derived from an EMBL/GenBank/DDBJ whole genome shotgun (WGS) entry which is preliminary data.</text>
</comment>
<reference evidence="7" key="2">
    <citation type="submission" date="2020-09" db="EMBL/GenBank/DDBJ databases">
        <authorList>
            <person name="Sun Q."/>
            <person name="Zhou Y."/>
        </authorList>
    </citation>
    <scope>NUCLEOTIDE SEQUENCE</scope>
    <source>
        <strain evidence="7">CGMCC 1.12426</strain>
    </source>
</reference>
<evidence type="ECO:0000313" key="7">
    <source>
        <dbReference type="EMBL" id="GGB40800.1"/>
    </source>
</evidence>
<keyword evidence="7" id="KW-0223">Dioxygenase</keyword>
<evidence type="ECO:0000256" key="1">
    <source>
        <dbReference type="ARBA" id="ARBA00001947"/>
    </source>
</evidence>
<dbReference type="InterPro" id="IPR004183">
    <property type="entry name" value="Xdiol_dOase_suB"/>
</dbReference>
<dbReference type="PIRSF" id="PIRSF006157">
    <property type="entry name" value="Doxgns_DODA"/>
    <property type="match status" value="1"/>
</dbReference>
<protein>
    <submittedName>
        <fullName evidence="7">Dioxygenase</fullName>
    </submittedName>
</protein>
<dbReference type="GO" id="GO:0016702">
    <property type="term" value="F:oxidoreductase activity, acting on single donors with incorporation of molecular oxygen, incorporation of two atoms of oxygen"/>
    <property type="evidence" value="ECO:0007669"/>
    <property type="project" value="UniProtKB-ARBA"/>
</dbReference>
<organism evidence="7 8">
    <name type="scientific">Roseibium aquae</name>
    <dbReference type="NCBI Taxonomy" id="1323746"/>
    <lineage>
        <taxon>Bacteria</taxon>
        <taxon>Pseudomonadati</taxon>
        <taxon>Pseudomonadota</taxon>
        <taxon>Alphaproteobacteria</taxon>
        <taxon>Hyphomicrobiales</taxon>
        <taxon>Stappiaceae</taxon>
        <taxon>Roseibium</taxon>
    </lineage>
</organism>
<keyword evidence="4" id="KW-0862">Zinc</keyword>
<accession>A0A916TDE7</accession>
<keyword evidence="8" id="KW-1185">Reference proteome</keyword>
<dbReference type="InterPro" id="IPR014436">
    <property type="entry name" value="Extradiol_dOase_DODA"/>
</dbReference>
<evidence type="ECO:0000256" key="5">
    <source>
        <dbReference type="ARBA" id="ARBA00023002"/>
    </source>
</evidence>
<keyword evidence="3" id="KW-0479">Metal-binding</keyword>
<evidence type="ECO:0000313" key="8">
    <source>
        <dbReference type="Proteomes" id="UP000605148"/>
    </source>
</evidence>
<feature type="domain" description="Extradiol ring-cleavage dioxygenase class III enzyme subunit B" evidence="6">
    <location>
        <begin position="39"/>
        <end position="260"/>
    </location>
</feature>
<dbReference type="SUPFAM" id="SSF53213">
    <property type="entry name" value="LigB-like"/>
    <property type="match status" value="1"/>
</dbReference>